<accession>A0A150U0X8</accession>
<reference evidence="2 3" key="1">
    <citation type="submission" date="2014-02" db="EMBL/GenBank/DDBJ databases">
        <title>The small core and large imbalanced accessory genome model reveals a collaborative survival strategy of Sorangium cellulosum strains in nature.</title>
        <authorList>
            <person name="Han K."/>
            <person name="Peng R."/>
            <person name="Blom J."/>
            <person name="Li Y.-Z."/>
        </authorList>
    </citation>
    <scope>NUCLEOTIDE SEQUENCE [LARGE SCALE GENOMIC DNA]</scope>
    <source>
        <strain evidence="2 3">So0007-03</strain>
    </source>
</reference>
<dbReference type="CDD" id="cd07041">
    <property type="entry name" value="STAS_RsbR_RsbS_like"/>
    <property type="match status" value="1"/>
</dbReference>
<name>A0A150U0X8_SORCE</name>
<dbReference type="InterPro" id="IPR035965">
    <property type="entry name" value="PAS-like_dom_sf"/>
</dbReference>
<dbReference type="Gene3D" id="3.30.450.20">
    <property type="entry name" value="PAS domain"/>
    <property type="match status" value="1"/>
</dbReference>
<comment type="caution">
    <text evidence="2">The sequence shown here is derived from an EMBL/GenBank/DDBJ whole genome shotgun (WGS) entry which is preliminary data.</text>
</comment>
<dbReference type="SUPFAM" id="SSF55785">
    <property type="entry name" value="PYP-like sensor domain (PAS domain)"/>
    <property type="match status" value="1"/>
</dbReference>
<dbReference type="PANTHER" id="PTHR33745">
    <property type="entry name" value="RSBT ANTAGONIST PROTEIN RSBS-RELATED"/>
    <property type="match status" value="1"/>
</dbReference>
<feature type="domain" description="STAS" evidence="1">
    <location>
        <begin position="168"/>
        <end position="279"/>
    </location>
</feature>
<protein>
    <recommendedName>
        <fullName evidence="1">STAS domain-containing protein</fullName>
    </recommendedName>
</protein>
<gene>
    <name evidence="2" type="ORF">BE21_11100</name>
</gene>
<dbReference type="AlphaFoldDB" id="A0A150U0X8"/>
<organism evidence="2 3">
    <name type="scientific">Sorangium cellulosum</name>
    <name type="common">Polyangium cellulosum</name>
    <dbReference type="NCBI Taxonomy" id="56"/>
    <lineage>
        <taxon>Bacteria</taxon>
        <taxon>Pseudomonadati</taxon>
        <taxon>Myxococcota</taxon>
        <taxon>Polyangia</taxon>
        <taxon>Polyangiales</taxon>
        <taxon>Polyangiaceae</taxon>
        <taxon>Sorangium</taxon>
    </lineage>
</organism>
<evidence type="ECO:0000259" key="1">
    <source>
        <dbReference type="PROSITE" id="PS50801"/>
    </source>
</evidence>
<dbReference type="InterPro" id="IPR051932">
    <property type="entry name" value="Bact_StressResp_Reg"/>
</dbReference>
<dbReference type="InterPro" id="IPR002645">
    <property type="entry name" value="STAS_dom"/>
</dbReference>
<dbReference type="Proteomes" id="UP000075502">
    <property type="component" value="Unassembled WGS sequence"/>
</dbReference>
<proteinExistence type="predicted"/>
<evidence type="ECO:0000313" key="3">
    <source>
        <dbReference type="Proteomes" id="UP000075502"/>
    </source>
</evidence>
<dbReference type="SUPFAM" id="SSF52091">
    <property type="entry name" value="SpoIIaa-like"/>
    <property type="match status" value="1"/>
</dbReference>
<dbReference type="InterPro" id="IPR036513">
    <property type="entry name" value="STAS_dom_sf"/>
</dbReference>
<dbReference type="Pfam" id="PF13188">
    <property type="entry name" value="PAS_8"/>
    <property type="match status" value="1"/>
</dbReference>
<dbReference type="PROSITE" id="PS50801">
    <property type="entry name" value="STAS"/>
    <property type="match status" value="1"/>
</dbReference>
<dbReference type="PANTHER" id="PTHR33745:SF1">
    <property type="entry name" value="RSBT ANTAGONIST PROTEIN RSBS"/>
    <property type="match status" value="1"/>
</dbReference>
<dbReference type="Gene3D" id="3.30.750.24">
    <property type="entry name" value="STAS domain"/>
    <property type="match status" value="1"/>
</dbReference>
<dbReference type="Pfam" id="PF01740">
    <property type="entry name" value="STAS"/>
    <property type="match status" value="1"/>
</dbReference>
<evidence type="ECO:0000313" key="2">
    <source>
        <dbReference type="EMBL" id="KYG10602.1"/>
    </source>
</evidence>
<dbReference type="EMBL" id="JEME01000296">
    <property type="protein sequence ID" value="KYG10602.1"/>
    <property type="molecule type" value="Genomic_DNA"/>
</dbReference>
<dbReference type="InterPro" id="IPR000014">
    <property type="entry name" value="PAS"/>
</dbReference>
<sequence>MEHEQPDRSLEKLRDVFDQLRDAVILYNLDGSVDDCNARLLEMYEIGREDLRLFEVAAGGAGVAHPLDPLRKLWPELLSDVHKSFECRPRTRQDGSVLHVECFARKVDLASGQAILVDIHDAERRRRAEEALRESKRQLEQLVLSRTAALQDKLRLIEEQKEALFALSTPVIQVWQGILVLPLVGTVDSRRSQQIMESVLSSIVKTSARELIIDITGVPSVSDEVSRYLLQTIQAAKLLGATCSLTGMSAQVARSLVALDVDWSSLRISGTLQSGLQAAIARV</sequence>